<evidence type="ECO:0000313" key="1">
    <source>
        <dbReference type="EMBL" id="OBX34875.1"/>
    </source>
</evidence>
<sequence length="176" mass="20598">MTDRIAPQSYDRLAPRPYAKGLLKPFKGKGSVLRLRDELIDETNRLTQMGIEISNRHNRWLAALDLSLRNHGDSSREGLALSLRWRDRMGKKMGQHLWDAAMYRDDLSLPLKQDLHDLEMERLCHNAQVSMVNMTLKRIRQNWLPDLEHVTSVFQDECDRHYRLGHAVLRNATTQE</sequence>
<evidence type="ECO:0000313" key="2">
    <source>
        <dbReference type="Proteomes" id="UP000092504"/>
    </source>
</evidence>
<gene>
    <name evidence="1" type="ORF">A8U91_03938</name>
</gene>
<evidence type="ECO:0008006" key="3">
    <source>
        <dbReference type="Google" id="ProtNLM"/>
    </source>
</evidence>
<reference evidence="1 2" key="1">
    <citation type="submission" date="2016-06" db="EMBL/GenBank/DDBJ databases">
        <title>Genome sequence of halotolerant plant growth promoting strain of Halomonas elongata HEK1 isolated from salterns of Rann of Kutch, Gujarat, India.</title>
        <authorList>
            <person name="Gaba S."/>
            <person name="Singh R.N."/>
            <person name="Abrol S."/>
            <person name="Kaushik R."/>
            <person name="Saxena A.K."/>
        </authorList>
    </citation>
    <scope>NUCLEOTIDE SEQUENCE [LARGE SCALE GENOMIC DNA]</scope>
    <source>
        <strain evidence="1 2">HEK1</strain>
    </source>
</reference>
<dbReference type="InterPro" id="IPR021502">
    <property type="entry name" value="DUF3158"/>
</dbReference>
<dbReference type="Proteomes" id="UP000092504">
    <property type="component" value="Unassembled WGS sequence"/>
</dbReference>
<dbReference type="EMBL" id="MAJD01000002">
    <property type="protein sequence ID" value="OBX34875.1"/>
    <property type="molecule type" value="Genomic_DNA"/>
</dbReference>
<dbReference type="Pfam" id="PF11358">
    <property type="entry name" value="DUF3158"/>
    <property type="match status" value="1"/>
</dbReference>
<proteinExistence type="predicted"/>
<comment type="caution">
    <text evidence="1">The sequence shown here is derived from an EMBL/GenBank/DDBJ whole genome shotgun (WGS) entry which is preliminary data.</text>
</comment>
<name>A0A1B8NY19_HALEL</name>
<organism evidence="1 2">
    <name type="scientific">Halomonas elongata</name>
    <dbReference type="NCBI Taxonomy" id="2746"/>
    <lineage>
        <taxon>Bacteria</taxon>
        <taxon>Pseudomonadati</taxon>
        <taxon>Pseudomonadota</taxon>
        <taxon>Gammaproteobacteria</taxon>
        <taxon>Oceanospirillales</taxon>
        <taxon>Halomonadaceae</taxon>
        <taxon>Halomonas</taxon>
    </lineage>
</organism>
<accession>A0A1B8NY19</accession>
<dbReference type="PATRIC" id="fig|2746.7.peg.4052"/>
<protein>
    <recommendedName>
        <fullName evidence="3">DUF3158 family protein</fullName>
    </recommendedName>
</protein>
<dbReference type="AlphaFoldDB" id="A0A1B8NY19"/>